<dbReference type="AlphaFoldDB" id="A0A200PPZ7"/>
<keyword evidence="2 4" id="KW-0863">Zinc-finger</keyword>
<accession>A0A200PPZ7</accession>
<dbReference type="InParanoid" id="A0A200PPZ7"/>
<feature type="domain" description="GRF-type" evidence="5">
    <location>
        <begin position="32"/>
        <end position="73"/>
    </location>
</feature>
<evidence type="ECO:0000256" key="4">
    <source>
        <dbReference type="PROSITE-ProRule" id="PRU01343"/>
    </source>
</evidence>
<organism evidence="6 7">
    <name type="scientific">Macleaya cordata</name>
    <name type="common">Five-seeded plume-poppy</name>
    <name type="synonym">Bocconia cordata</name>
    <dbReference type="NCBI Taxonomy" id="56857"/>
    <lineage>
        <taxon>Eukaryota</taxon>
        <taxon>Viridiplantae</taxon>
        <taxon>Streptophyta</taxon>
        <taxon>Embryophyta</taxon>
        <taxon>Tracheophyta</taxon>
        <taxon>Spermatophyta</taxon>
        <taxon>Magnoliopsida</taxon>
        <taxon>Ranunculales</taxon>
        <taxon>Papaveraceae</taxon>
        <taxon>Papaveroideae</taxon>
        <taxon>Macleaya</taxon>
    </lineage>
</organism>
<dbReference type="EMBL" id="MVGT01004340">
    <property type="protein sequence ID" value="OVA00294.1"/>
    <property type="molecule type" value="Genomic_DNA"/>
</dbReference>
<reference evidence="6 7" key="1">
    <citation type="journal article" date="2017" name="Mol. Plant">
        <title>The Genome of Medicinal Plant Macleaya cordata Provides New Insights into Benzylisoquinoline Alkaloids Metabolism.</title>
        <authorList>
            <person name="Liu X."/>
            <person name="Liu Y."/>
            <person name="Huang P."/>
            <person name="Ma Y."/>
            <person name="Qing Z."/>
            <person name="Tang Q."/>
            <person name="Cao H."/>
            <person name="Cheng P."/>
            <person name="Zheng Y."/>
            <person name="Yuan Z."/>
            <person name="Zhou Y."/>
            <person name="Liu J."/>
            <person name="Tang Z."/>
            <person name="Zhuo Y."/>
            <person name="Zhang Y."/>
            <person name="Yu L."/>
            <person name="Huang J."/>
            <person name="Yang P."/>
            <person name="Peng Q."/>
            <person name="Zhang J."/>
            <person name="Jiang W."/>
            <person name="Zhang Z."/>
            <person name="Lin K."/>
            <person name="Ro D.K."/>
            <person name="Chen X."/>
            <person name="Xiong X."/>
            <person name="Shang Y."/>
            <person name="Huang S."/>
            <person name="Zeng J."/>
        </authorList>
    </citation>
    <scope>NUCLEOTIDE SEQUENCE [LARGE SCALE GENOMIC DNA]</scope>
    <source>
        <strain evidence="7">cv. BLH2017</strain>
        <tissue evidence="6">Root</tissue>
    </source>
</reference>
<dbReference type="GO" id="GO:0008270">
    <property type="term" value="F:zinc ion binding"/>
    <property type="evidence" value="ECO:0007669"/>
    <property type="project" value="UniProtKB-KW"/>
</dbReference>
<keyword evidence="3" id="KW-0862">Zinc</keyword>
<keyword evidence="1" id="KW-0479">Metal-binding</keyword>
<dbReference type="PROSITE" id="PS51999">
    <property type="entry name" value="ZF_GRF"/>
    <property type="match status" value="1"/>
</dbReference>
<evidence type="ECO:0000256" key="2">
    <source>
        <dbReference type="ARBA" id="ARBA00022771"/>
    </source>
</evidence>
<evidence type="ECO:0000313" key="6">
    <source>
        <dbReference type="EMBL" id="OVA00294.1"/>
    </source>
</evidence>
<proteinExistence type="predicted"/>
<protein>
    <recommendedName>
        <fullName evidence="5">GRF-type domain-containing protein</fullName>
    </recommendedName>
</protein>
<sequence length="178" mass="19829">MGGRKASSQVSCQACSREGHDSVDCLLVYTRCMKPSFNGILKLLRSSQPTSLGKKFFTCQHPTCNGFQWFEEAFNGVSSSSTKHPYGDGCFGCGATDHWIKACPWRNTPCTKPNCKGMRKLKISGTEHNYGISYLKCLECDTFEWLSDVLVASKAKELEGNVEEICSFIVNKMNLNKQ</sequence>
<name>A0A200PPZ7_MACCD</name>
<evidence type="ECO:0000256" key="3">
    <source>
        <dbReference type="ARBA" id="ARBA00022833"/>
    </source>
</evidence>
<comment type="caution">
    <text evidence="6">The sequence shown here is derived from an EMBL/GenBank/DDBJ whole genome shotgun (WGS) entry which is preliminary data.</text>
</comment>
<dbReference type="Proteomes" id="UP000195402">
    <property type="component" value="Unassembled WGS sequence"/>
</dbReference>
<dbReference type="InterPro" id="IPR010666">
    <property type="entry name" value="Znf_GRF"/>
</dbReference>
<evidence type="ECO:0000259" key="5">
    <source>
        <dbReference type="PROSITE" id="PS51999"/>
    </source>
</evidence>
<evidence type="ECO:0000313" key="7">
    <source>
        <dbReference type="Proteomes" id="UP000195402"/>
    </source>
</evidence>
<gene>
    <name evidence="6" type="ORF">BVC80_1185g10</name>
</gene>
<dbReference type="OrthoDB" id="407442at2759"/>
<dbReference type="Gene3D" id="4.10.60.10">
    <property type="entry name" value="Zinc finger, CCHC-type"/>
    <property type="match status" value="1"/>
</dbReference>
<keyword evidence="7" id="KW-1185">Reference proteome</keyword>
<evidence type="ECO:0000256" key="1">
    <source>
        <dbReference type="ARBA" id="ARBA00022723"/>
    </source>
</evidence>